<keyword evidence="2" id="KW-1185">Reference proteome</keyword>
<organism evidence="1 2">
    <name type="scientific">Sphaerodactylus townsendi</name>
    <dbReference type="NCBI Taxonomy" id="933632"/>
    <lineage>
        <taxon>Eukaryota</taxon>
        <taxon>Metazoa</taxon>
        <taxon>Chordata</taxon>
        <taxon>Craniata</taxon>
        <taxon>Vertebrata</taxon>
        <taxon>Euteleostomi</taxon>
        <taxon>Lepidosauria</taxon>
        <taxon>Squamata</taxon>
        <taxon>Bifurcata</taxon>
        <taxon>Gekkota</taxon>
        <taxon>Sphaerodactylidae</taxon>
        <taxon>Sphaerodactylus</taxon>
    </lineage>
</organism>
<comment type="caution">
    <text evidence="1">The sequence shown here is derived from an EMBL/GenBank/DDBJ whole genome shotgun (WGS) entry which is preliminary data.</text>
</comment>
<evidence type="ECO:0000313" key="1">
    <source>
        <dbReference type="EMBL" id="KAH8013835.1"/>
    </source>
</evidence>
<protein>
    <submittedName>
        <fullName evidence="1">Uncharacterized protein</fullName>
    </submittedName>
</protein>
<accession>A0ACB8G2U3</accession>
<proteinExistence type="predicted"/>
<dbReference type="Proteomes" id="UP000827872">
    <property type="component" value="Linkage Group LG02"/>
</dbReference>
<name>A0ACB8G2U3_9SAUR</name>
<sequence length="80" mass="8414">MSQKGSASSHPGSANGSMSKADGAAKMSAKDLYGPVFIFVPTESSFPLKSPLNCCLIELSDLTVEEFTKLAEARTKKESG</sequence>
<reference evidence="1" key="1">
    <citation type="submission" date="2021-08" db="EMBL/GenBank/DDBJ databases">
        <title>The first chromosome-level gecko genome reveals the dynamic sex chromosomes of Neotropical dwarf geckos (Sphaerodactylidae: Sphaerodactylus).</title>
        <authorList>
            <person name="Pinto B.J."/>
            <person name="Keating S.E."/>
            <person name="Gamble T."/>
        </authorList>
    </citation>
    <scope>NUCLEOTIDE SEQUENCE</scope>
    <source>
        <strain evidence="1">TG3544</strain>
    </source>
</reference>
<gene>
    <name evidence="1" type="ORF">K3G42_022497</name>
</gene>
<dbReference type="EMBL" id="CM037615">
    <property type="protein sequence ID" value="KAH8013835.1"/>
    <property type="molecule type" value="Genomic_DNA"/>
</dbReference>
<evidence type="ECO:0000313" key="2">
    <source>
        <dbReference type="Proteomes" id="UP000827872"/>
    </source>
</evidence>